<evidence type="ECO:0000256" key="1">
    <source>
        <dbReference type="SAM" id="SignalP"/>
    </source>
</evidence>
<organism evidence="2 3">
    <name type="scientific">Eutypa lata (strain UCR-EL1)</name>
    <name type="common">Grapevine dieback disease fungus</name>
    <name type="synonym">Eutypa armeniacae</name>
    <dbReference type="NCBI Taxonomy" id="1287681"/>
    <lineage>
        <taxon>Eukaryota</taxon>
        <taxon>Fungi</taxon>
        <taxon>Dikarya</taxon>
        <taxon>Ascomycota</taxon>
        <taxon>Pezizomycotina</taxon>
        <taxon>Sordariomycetes</taxon>
        <taxon>Xylariomycetidae</taxon>
        <taxon>Xylariales</taxon>
        <taxon>Diatrypaceae</taxon>
        <taxon>Eutypa</taxon>
    </lineage>
</organism>
<feature type="chain" id="PRO_5004085189" description="Secreted protein" evidence="1">
    <location>
        <begin position="22"/>
        <end position="155"/>
    </location>
</feature>
<feature type="signal peptide" evidence="1">
    <location>
        <begin position="1"/>
        <end position="21"/>
    </location>
</feature>
<dbReference type="EMBL" id="KB707138">
    <property type="protein sequence ID" value="EMR63941.1"/>
    <property type="molecule type" value="Genomic_DNA"/>
</dbReference>
<evidence type="ECO:0000313" key="3">
    <source>
        <dbReference type="Proteomes" id="UP000012174"/>
    </source>
</evidence>
<dbReference type="AlphaFoldDB" id="M7T287"/>
<accession>M7T287</accession>
<dbReference type="OrthoDB" id="4777208at2759"/>
<keyword evidence="1" id="KW-0732">Signal</keyword>
<dbReference type="HOGENOM" id="CLU_1695460_0_0_1"/>
<sequence length="155" mass="17639">MHFSLSLIIGALLVVSGMAMALPKLRHNRPKLIHHDTTPDSEIPLTEWGCTGHQLDECAVQEAKGYLVEYGKKFSVPRRTLKYWHNENRTASWWICNCKLAKGDPLVADEFEQVLDILEDKCGGRYRSGWVWSKEWKKTINVGLATDPEGDVEES</sequence>
<name>M7T287_EUTLA</name>
<gene>
    <name evidence="2" type="ORF">UCREL1_9097</name>
</gene>
<keyword evidence="3" id="KW-1185">Reference proteome</keyword>
<dbReference type="KEGG" id="ela:UCREL1_9097"/>
<evidence type="ECO:0000313" key="2">
    <source>
        <dbReference type="EMBL" id="EMR63941.1"/>
    </source>
</evidence>
<proteinExistence type="predicted"/>
<evidence type="ECO:0008006" key="4">
    <source>
        <dbReference type="Google" id="ProtNLM"/>
    </source>
</evidence>
<protein>
    <recommendedName>
        <fullName evidence="4">Secreted protein</fullName>
    </recommendedName>
</protein>
<reference evidence="3" key="1">
    <citation type="journal article" date="2013" name="Genome Announc.">
        <title>Draft genome sequence of the grapevine dieback fungus Eutypa lata UCR-EL1.</title>
        <authorList>
            <person name="Blanco-Ulate B."/>
            <person name="Rolshausen P.E."/>
            <person name="Cantu D."/>
        </authorList>
    </citation>
    <scope>NUCLEOTIDE SEQUENCE [LARGE SCALE GENOMIC DNA]</scope>
    <source>
        <strain evidence="3">UCR-EL1</strain>
    </source>
</reference>
<dbReference type="Proteomes" id="UP000012174">
    <property type="component" value="Unassembled WGS sequence"/>
</dbReference>